<dbReference type="InterPro" id="IPR004045">
    <property type="entry name" value="Glutathione_S-Trfase_N"/>
</dbReference>
<accession>A0A7S0GWV5</accession>
<dbReference type="AlphaFoldDB" id="A0A7S0GWV5"/>
<dbReference type="SUPFAM" id="SSF52833">
    <property type="entry name" value="Thioredoxin-like"/>
    <property type="match status" value="1"/>
</dbReference>
<dbReference type="InterPro" id="IPR050213">
    <property type="entry name" value="GST_superfamily"/>
</dbReference>
<protein>
    <recommendedName>
        <fullName evidence="1">GST N-terminal domain-containing protein</fullName>
    </recommendedName>
</protein>
<sequence length="245" mass="26478">MAASSADAPAFTLAYFDVLALGLPTGMVAAHSGLPWRGKDPETFDWPKVKAEEAPFNQLPLLFRPGRRPVAHSAAIARAIAAMAHRSGARPGYDGSDDEDDAAVSDMLIAEALDVYAALQKGQPTCFVKMGDGGKTDTAHDELWSDTGRISLSRHFACLEKLVRDDDEEKSTGLFSKRRTAGEFFLWGVLHQVFLLDAAAFDATPKLKAFYEIVASMPETNPLIEGTSPMGAMRQYFVAGPRQGA</sequence>
<dbReference type="GO" id="GO:0004364">
    <property type="term" value="F:glutathione transferase activity"/>
    <property type="evidence" value="ECO:0007669"/>
    <property type="project" value="TreeGrafter"/>
</dbReference>
<dbReference type="GO" id="GO:0006749">
    <property type="term" value="P:glutathione metabolic process"/>
    <property type="evidence" value="ECO:0007669"/>
    <property type="project" value="TreeGrafter"/>
</dbReference>
<dbReference type="SUPFAM" id="SSF47616">
    <property type="entry name" value="GST C-terminal domain-like"/>
    <property type="match status" value="1"/>
</dbReference>
<dbReference type="EMBL" id="HBEN01008673">
    <property type="protein sequence ID" value="CAD8442075.1"/>
    <property type="molecule type" value="Transcribed_RNA"/>
</dbReference>
<dbReference type="Gene3D" id="3.40.30.10">
    <property type="entry name" value="Glutaredoxin"/>
    <property type="match status" value="1"/>
</dbReference>
<feature type="domain" description="GST N-terminal" evidence="1">
    <location>
        <begin position="9"/>
        <end position="88"/>
    </location>
</feature>
<proteinExistence type="predicted"/>
<dbReference type="PANTHER" id="PTHR11571:SF150">
    <property type="entry name" value="GLUTATHIONE S-TRANSFERASE"/>
    <property type="match status" value="1"/>
</dbReference>
<dbReference type="Gene3D" id="1.20.1050.10">
    <property type="match status" value="1"/>
</dbReference>
<dbReference type="PANTHER" id="PTHR11571">
    <property type="entry name" value="GLUTATHIONE S-TRANSFERASE"/>
    <property type="match status" value="1"/>
</dbReference>
<reference evidence="2" key="1">
    <citation type="submission" date="2021-01" db="EMBL/GenBank/DDBJ databases">
        <authorList>
            <person name="Corre E."/>
            <person name="Pelletier E."/>
            <person name="Niang G."/>
            <person name="Scheremetjew M."/>
            <person name="Finn R."/>
            <person name="Kale V."/>
            <person name="Holt S."/>
            <person name="Cochrane G."/>
            <person name="Meng A."/>
            <person name="Brown T."/>
            <person name="Cohen L."/>
        </authorList>
    </citation>
    <scope>NUCLEOTIDE SEQUENCE</scope>
    <source>
        <strain evidence="2">CCAC1681</strain>
    </source>
</reference>
<dbReference type="InterPro" id="IPR036249">
    <property type="entry name" value="Thioredoxin-like_sf"/>
</dbReference>
<evidence type="ECO:0000313" key="2">
    <source>
        <dbReference type="EMBL" id="CAD8442075.1"/>
    </source>
</evidence>
<name>A0A7S0GWV5_MICPS</name>
<dbReference type="PROSITE" id="PS50404">
    <property type="entry name" value="GST_NTER"/>
    <property type="match status" value="1"/>
</dbReference>
<gene>
    <name evidence="2" type="ORF">MSP1401_LOCUS7201</name>
</gene>
<dbReference type="InterPro" id="IPR036282">
    <property type="entry name" value="Glutathione-S-Trfase_C_sf"/>
</dbReference>
<evidence type="ECO:0000259" key="1">
    <source>
        <dbReference type="PROSITE" id="PS50404"/>
    </source>
</evidence>
<organism evidence="2">
    <name type="scientific">Micromonas pusilla</name>
    <name type="common">Picoplanktonic green alga</name>
    <name type="synonym">Chromulina pusilla</name>
    <dbReference type="NCBI Taxonomy" id="38833"/>
    <lineage>
        <taxon>Eukaryota</taxon>
        <taxon>Viridiplantae</taxon>
        <taxon>Chlorophyta</taxon>
        <taxon>Mamiellophyceae</taxon>
        <taxon>Mamiellales</taxon>
        <taxon>Mamiellaceae</taxon>
        <taxon>Micromonas</taxon>
    </lineage>
</organism>